<dbReference type="CDD" id="cd00042">
    <property type="entry name" value="CY"/>
    <property type="match status" value="1"/>
</dbReference>
<evidence type="ECO:0000256" key="2">
    <source>
        <dbReference type="ARBA" id="ARBA00022704"/>
    </source>
</evidence>
<dbReference type="AlphaFoldDB" id="A0A816VYN2"/>
<keyword evidence="1" id="KW-0646">Protease inhibitor</keyword>
<dbReference type="Proteomes" id="UP001295469">
    <property type="component" value="Chromosome A03"/>
</dbReference>
<dbReference type="EMBL" id="HG994357">
    <property type="protein sequence ID" value="CAF2128484.1"/>
    <property type="molecule type" value="Genomic_DNA"/>
</dbReference>
<proteinExistence type="predicted"/>
<sequence length="121" mass="13258">MKSLICLSLILLPLFSVVEGQLIGGQVQIRVDEDDVVVVAKFAVSEHNRQSKANLVYVNVVNGTYQIAVGTVYRLIISAKDGSHAAKNYEAAVWEKLDGSKILLSFKECKSLDLCKTIYGV</sequence>
<feature type="signal peptide" evidence="3">
    <location>
        <begin position="1"/>
        <end position="20"/>
    </location>
</feature>
<evidence type="ECO:0000256" key="1">
    <source>
        <dbReference type="ARBA" id="ARBA00022690"/>
    </source>
</evidence>
<evidence type="ECO:0000313" key="5">
    <source>
        <dbReference type="EMBL" id="CAF2128484.1"/>
    </source>
</evidence>
<evidence type="ECO:0000256" key="3">
    <source>
        <dbReference type="SAM" id="SignalP"/>
    </source>
</evidence>
<name>A0A816VYN2_BRANA</name>
<keyword evidence="3" id="KW-0732">Signal</keyword>
<dbReference type="GO" id="GO:0004869">
    <property type="term" value="F:cysteine-type endopeptidase inhibitor activity"/>
    <property type="evidence" value="ECO:0007669"/>
    <property type="project" value="UniProtKB-KW"/>
</dbReference>
<dbReference type="SUPFAM" id="SSF54403">
    <property type="entry name" value="Cystatin/monellin"/>
    <property type="match status" value="1"/>
</dbReference>
<dbReference type="PANTHER" id="PTHR47364">
    <property type="entry name" value="CYSTEINE PROTEINASE INHIBITOR 5"/>
    <property type="match status" value="1"/>
</dbReference>
<dbReference type="Gramene" id="CDX92952">
    <property type="protein sequence ID" value="CDX92952"/>
    <property type="gene ID" value="GSBRNA2T00154821001"/>
</dbReference>
<keyword evidence="2" id="KW-0789">Thiol protease inhibitor</keyword>
<dbReference type="Pfam" id="PF16845">
    <property type="entry name" value="SQAPI"/>
    <property type="match status" value="1"/>
</dbReference>
<reference evidence="5" key="1">
    <citation type="submission" date="2021-01" db="EMBL/GenBank/DDBJ databases">
        <authorList>
            <consortium name="Genoscope - CEA"/>
            <person name="William W."/>
        </authorList>
    </citation>
    <scope>NUCLEOTIDE SEQUENCE</scope>
</reference>
<dbReference type="SMART" id="SM00043">
    <property type="entry name" value="CY"/>
    <property type="match status" value="1"/>
</dbReference>
<accession>A0A816VYN2</accession>
<evidence type="ECO:0000259" key="4">
    <source>
        <dbReference type="SMART" id="SM00043"/>
    </source>
</evidence>
<gene>
    <name evidence="5" type="ORF">DARMORV10_A03P42900.1</name>
</gene>
<dbReference type="InterPro" id="IPR000010">
    <property type="entry name" value="Cystatin_dom"/>
</dbReference>
<feature type="domain" description="Cystatin" evidence="4">
    <location>
        <begin position="21"/>
        <end position="110"/>
    </location>
</feature>
<organism evidence="5">
    <name type="scientific">Brassica napus</name>
    <name type="common">Rape</name>
    <dbReference type="NCBI Taxonomy" id="3708"/>
    <lineage>
        <taxon>Eukaryota</taxon>
        <taxon>Viridiplantae</taxon>
        <taxon>Streptophyta</taxon>
        <taxon>Embryophyta</taxon>
        <taxon>Tracheophyta</taxon>
        <taxon>Spermatophyta</taxon>
        <taxon>Magnoliopsida</taxon>
        <taxon>eudicotyledons</taxon>
        <taxon>Gunneridae</taxon>
        <taxon>Pentapetalae</taxon>
        <taxon>rosids</taxon>
        <taxon>malvids</taxon>
        <taxon>Brassicales</taxon>
        <taxon>Brassicaceae</taxon>
        <taxon>Brassiceae</taxon>
        <taxon>Brassica</taxon>
    </lineage>
</organism>
<dbReference type="InterPro" id="IPR046350">
    <property type="entry name" value="Cystatin_sf"/>
</dbReference>
<protein>
    <submittedName>
        <fullName evidence="5">(rape) hypothetical protein</fullName>
    </submittedName>
</protein>
<dbReference type="Gene3D" id="3.10.450.10">
    <property type="match status" value="1"/>
</dbReference>
<dbReference type="PANTHER" id="PTHR47364:SF5">
    <property type="entry name" value="CYSTEINE PROTEINASE INHIBITOR 4"/>
    <property type="match status" value="1"/>
</dbReference>
<feature type="chain" id="PRO_5032702453" evidence="3">
    <location>
        <begin position="21"/>
        <end position="121"/>
    </location>
</feature>